<gene>
    <name evidence="4" type="ORF">LTLLF_149895</name>
</gene>
<feature type="domain" description="EF-1-gamma C-terminal" evidence="3">
    <location>
        <begin position="54"/>
        <end position="193"/>
    </location>
</feature>
<keyword evidence="1 4" id="KW-0251">Elongation factor</keyword>
<keyword evidence="1" id="KW-0648">Protein biosynthesis</keyword>
<evidence type="ECO:0000313" key="5">
    <source>
        <dbReference type="Proteomes" id="UP000710432"/>
    </source>
</evidence>
<evidence type="ECO:0000313" key="4">
    <source>
        <dbReference type="EMBL" id="KAH0511853.1"/>
    </source>
</evidence>
<proteinExistence type="predicted"/>
<feature type="compositionally biased region" description="Basic and acidic residues" evidence="2">
    <location>
        <begin position="12"/>
        <end position="33"/>
    </location>
</feature>
<evidence type="ECO:0000259" key="3">
    <source>
        <dbReference type="PROSITE" id="PS50040"/>
    </source>
</evidence>
<organism evidence="4 5">
    <name type="scientific">Microtus ochrogaster</name>
    <name type="common">Prairie vole</name>
    <dbReference type="NCBI Taxonomy" id="79684"/>
    <lineage>
        <taxon>Eukaryota</taxon>
        <taxon>Metazoa</taxon>
        <taxon>Chordata</taxon>
        <taxon>Craniata</taxon>
        <taxon>Vertebrata</taxon>
        <taxon>Euteleostomi</taxon>
        <taxon>Mammalia</taxon>
        <taxon>Eutheria</taxon>
        <taxon>Euarchontoglires</taxon>
        <taxon>Glires</taxon>
        <taxon>Rodentia</taxon>
        <taxon>Myomorpha</taxon>
        <taxon>Muroidea</taxon>
        <taxon>Cricetidae</taxon>
        <taxon>Arvicolinae</taxon>
        <taxon>Microtus</taxon>
    </lineage>
</organism>
<dbReference type="Gene3D" id="3.30.70.1010">
    <property type="entry name" value="Translation elongation factor EF1B, gamma chain, conserved domain"/>
    <property type="match status" value="1"/>
</dbReference>
<dbReference type="AlphaFoldDB" id="A0A8J6KUA4"/>
<protein>
    <submittedName>
        <fullName evidence="4">Elongation factor 1-gamma</fullName>
    </submittedName>
</protein>
<dbReference type="Pfam" id="PF00647">
    <property type="entry name" value="EF1G"/>
    <property type="match status" value="1"/>
</dbReference>
<dbReference type="InterPro" id="IPR036433">
    <property type="entry name" value="EF1B_G_C_sf"/>
</dbReference>
<comment type="caution">
    <text evidence="4">The sequence shown here is derived from an EMBL/GenBank/DDBJ whole genome shotgun (WGS) entry which is preliminary data.</text>
</comment>
<dbReference type="PANTHER" id="PTHR43986">
    <property type="entry name" value="ELONGATION FACTOR 1-GAMMA"/>
    <property type="match status" value="1"/>
</dbReference>
<reference evidence="4" key="1">
    <citation type="submission" date="2020-03" db="EMBL/GenBank/DDBJ databases">
        <title>Studies in the Genomics of Life Span.</title>
        <authorList>
            <person name="Glass D."/>
        </authorList>
    </citation>
    <scope>NUCLEOTIDE SEQUENCE</scope>
    <source>
        <strain evidence="4">LTLLF</strain>
        <tissue evidence="4">Muscle</tissue>
    </source>
</reference>
<dbReference type="SUPFAM" id="SSF89942">
    <property type="entry name" value="eEF1-gamma domain"/>
    <property type="match status" value="1"/>
</dbReference>
<dbReference type="SMART" id="SM01183">
    <property type="entry name" value="EF1G"/>
    <property type="match status" value="1"/>
</dbReference>
<dbReference type="PROSITE" id="PS50040">
    <property type="entry name" value="EF1G_C"/>
    <property type="match status" value="1"/>
</dbReference>
<dbReference type="EMBL" id="JAATJU010022151">
    <property type="protein sequence ID" value="KAH0511853.1"/>
    <property type="molecule type" value="Genomic_DNA"/>
</dbReference>
<dbReference type="GO" id="GO:0003746">
    <property type="term" value="F:translation elongation factor activity"/>
    <property type="evidence" value="ECO:0007669"/>
    <property type="project" value="UniProtKB-UniRule"/>
</dbReference>
<dbReference type="PANTHER" id="PTHR43986:SF1">
    <property type="entry name" value="ELONGATION FACTOR 1-GAMMA"/>
    <property type="match status" value="1"/>
</dbReference>
<evidence type="ECO:0000256" key="1">
    <source>
        <dbReference type="PROSITE-ProRule" id="PRU00519"/>
    </source>
</evidence>
<feature type="region of interest" description="Disordered" evidence="2">
    <location>
        <begin position="1"/>
        <end position="42"/>
    </location>
</feature>
<dbReference type="GO" id="GO:0005634">
    <property type="term" value="C:nucleus"/>
    <property type="evidence" value="ECO:0007669"/>
    <property type="project" value="TreeGrafter"/>
</dbReference>
<sequence>MLRSLQKASLTRRGEGLPQEKQKPSAEQKEGERQLPSSEEETMSVSRHRLLSLSQKPFLHSPAQEPFSCWMSLSVIMPTGTPPSVVLLYLWEHFDKDGWSLWHAEHHFPQEFTQTFMSCNLITGMFQPLDKWRENAFAGVTLFGTSNGSSVYSIWVSGGQELAFPPSSDWQKDNESYTWQKLDPGIEETQTLV</sequence>
<evidence type="ECO:0000256" key="2">
    <source>
        <dbReference type="SAM" id="MobiDB-lite"/>
    </source>
</evidence>
<dbReference type="InterPro" id="IPR050802">
    <property type="entry name" value="EF-GSTs"/>
</dbReference>
<dbReference type="InterPro" id="IPR001662">
    <property type="entry name" value="EF1B_G_C"/>
</dbReference>
<accession>A0A8J6KUA4</accession>
<dbReference type="Proteomes" id="UP000710432">
    <property type="component" value="Unassembled WGS sequence"/>
</dbReference>
<dbReference type="GO" id="GO:0005737">
    <property type="term" value="C:cytoplasm"/>
    <property type="evidence" value="ECO:0007669"/>
    <property type="project" value="TreeGrafter"/>
</dbReference>
<name>A0A8J6KUA4_MICOH</name>